<evidence type="ECO:0000256" key="1">
    <source>
        <dbReference type="ARBA" id="ARBA00010075"/>
    </source>
</evidence>
<evidence type="ECO:0000256" key="3">
    <source>
        <dbReference type="ARBA" id="ARBA00023125"/>
    </source>
</evidence>
<feature type="domain" description="DUF4372" evidence="6">
    <location>
        <begin position="3"/>
        <end position="76"/>
    </location>
</feature>
<dbReference type="GO" id="GO:0003677">
    <property type="term" value="F:DNA binding"/>
    <property type="evidence" value="ECO:0007669"/>
    <property type="project" value="UniProtKB-KW"/>
</dbReference>
<dbReference type="InterPro" id="IPR012337">
    <property type="entry name" value="RNaseH-like_sf"/>
</dbReference>
<dbReference type="InterPro" id="IPR047952">
    <property type="entry name" value="Transpos_IS4"/>
</dbReference>
<dbReference type="RefSeq" id="WP_155319537.1">
    <property type="nucleotide sequence ID" value="NZ_AP021874.1"/>
</dbReference>
<dbReference type="Proteomes" id="UP000427906">
    <property type="component" value="Chromosome"/>
</dbReference>
<protein>
    <submittedName>
        <fullName evidence="7">IS4 family transposase</fullName>
    </submittedName>
</protein>
<comment type="similarity">
    <text evidence="1">Belongs to the transposase 11 family.</text>
</comment>
<keyword evidence="8" id="KW-1185">Reference proteome</keyword>
<dbReference type="InterPro" id="IPR025399">
    <property type="entry name" value="DUF4372"/>
</dbReference>
<dbReference type="GO" id="GO:0006313">
    <property type="term" value="P:DNA transposition"/>
    <property type="evidence" value="ECO:0007669"/>
    <property type="project" value="InterPro"/>
</dbReference>
<name>A0A5K7YPM6_9BACT</name>
<feature type="domain" description="Transposase IS4-like" evidence="5">
    <location>
        <begin position="121"/>
        <end position="333"/>
    </location>
</feature>
<dbReference type="Pfam" id="PF01609">
    <property type="entry name" value="DDE_Tnp_1"/>
    <property type="match status" value="1"/>
</dbReference>
<evidence type="ECO:0000256" key="2">
    <source>
        <dbReference type="ARBA" id="ARBA00022578"/>
    </source>
</evidence>
<evidence type="ECO:0000313" key="8">
    <source>
        <dbReference type="Proteomes" id="UP000427906"/>
    </source>
</evidence>
<dbReference type="GO" id="GO:0004803">
    <property type="term" value="F:transposase activity"/>
    <property type="evidence" value="ECO:0007669"/>
    <property type="project" value="InterPro"/>
</dbReference>
<keyword evidence="2" id="KW-0815">Transposition</keyword>
<dbReference type="Pfam" id="PF14294">
    <property type="entry name" value="DUF4372"/>
    <property type="match status" value="1"/>
</dbReference>
<keyword evidence="3" id="KW-0238">DNA-binding</keyword>
<evidence type="ECO:0000256" key="4">
    <source>
        <dbReference type="ARBA" id="ARBA00023172"/>
    </source>
</evidence>
<dbReference type="AlphaFoldDB" id="A0A5K7YPM6"/>
<organism evidence="7 8">
    <name type="scientific">Desulfosarcina alkanivorans</name>
    <dbReference type="NCBI Taxonomy" id="571177"/>
    <lineage>
        <taxon>Bacteria</taxon>
        <taxon>Pseudomonadati</taxon>
        <taxon>Thermodesulfobacteriota</taxon>
        <taxon>Desulfobacteria</taxon>
        <taxon>Desulfobacterales</taxon>
        <taxon>Desulfosarcinaceae</taxon>
        <taxon>Desulfosarcina</taxon>
    </lineage>
</organism>
<dbReference type="Gene3D" id="3.90.350.10">
    <property type="entry name" value="Transposase Inhibitor Protein From Tn5, Chain A, domain 1"/>
    <property type="match status" value="1"/>
</dbReference>
<dbReference type="PANTHER" id="PTHR33258">
    <property type="entry name" value="TRANSPOSASE INSL FOR INSERTION SEQUENCE ELEMENT IS186A-RELATED"/>
    <property type="match status" value="1"/>
</dbReference>
<dbReference type="OrthoDB" id="5411425at2"/>
<dbReference type="NCBIfam" id="NF033592">
    <property type="entry name" value="transpos_IS4_1"/>
    <property type="match status" value="1"/>
</dbReference>
<evidence type="ECO:0000259" key="6">
    <source>
        <dbReference type="Pfam" id="PF14294"/>
    </source>
</evidence>
<evidence type="ECO:0000259" key="5">
    <source>
        <dbReference type="Pfam" id="PF01609"/>
    </source>
</evidence>
<reference evidence="7 8" key="1">
    <citation type="submission" date="2019-11" db="EMBL/GenBank/DDBJ databases">
        <title>Comparative genomics of hydrocarbon-degrading Desulfosarcina strains.</title>
        <authorList>
            <person name="Watanabe M."/>
            <person name="Kojima H."/>
            <person name="Fukui M."/>
        </authorList>
    </citation>
    <scope>NUCLEOTIDE SEQUENCE [LARGE SCALE GENOMIC DNA]</scope>
    <source>
        <strain evidence="7 8">PL12</strain>
    </source>
</reference>
<accession>A0A5K7YPM6</accession>
<keyword evidence="4" id="KW-0233">DNA recombination</keyword>
<dbReference type="KEGG" id="dalk:DSCA_56720"/>
<proteinExistence type="inferred from homology"/>
<sequence length="399" mass="47319">MNQGQTIFSQVIDFLPKKKFRQCVNRYNGNLRTRSFTCYDQLLCMAFAQLTYRESLRDIECCLRAMREKLYHIGIRGKVSRSTLADANESRDWRIYSDFAQILIHEARRLYVDDDFGLELKETVYALDSSTIDLCLSTFPWARFRKTKAAVKLHTLLDLRGDIPTFIWITDGKVHDVNVLDHLIPEPGAIYIMDRAYLDFQRLYHMHQNSAVFVTRSKINTGLRRIYSHKVDKTTGVRCDQTVAPTGYYSKKDYPEKLRRIKYYDAEKGRSFVFLTNQFLLPALTIAELYRYRWRVEIFFKWIKQHLRIKKFFGTSENAVKTQIWIAISAYVLVAIMKKRLKIELTLYTILQILSISLFEKKMIYQVLTETDYRNEITSSHIQLKLFPKIRDFHKKRVL</sequence>
<dbReference type="EMBL" id="AP021874">
    <property type="protein sequence ID" value="BBO71742.1"/>
    <property type="molecule type" value="Genomic_DNA"/>
</dbReference>
<dbReference type="PANTHER" id="PTHR33258:SF1">
    <property type="entry name" value="TRANSPOSASE INSL FOR INSERTION SEQUENCE ELEMENT IS186A-RELATED"/>
    <property type="match status" value="1"/>
</dbReference>
<dbReference type="SUPFAM" id="SSF53098">
    <property type="entry name" value="Ribonuclease H-like"/>
    <property type="match status" value="1"/>
</dbReference>
<dbReference type="InterPro" id="IPR002559">
    <property type="entry name" value="Transposase_11"/>
</dbReference>
<evidence type="ECO:0000313" key="7">
    <source>
        <dbReference type="EMBL" id="BBO71742.1"/>
    </source>
</evidence>
<gene>
    <name evidence="7" type="ORF">DSCA_56720</name>
</gene>